<keyword evidence="2" id="KW-0328">Glycosyltransferase</keyword>
<comment type="caution">
    <text evidence="2">The sequence shown here is derived from an EMBL/GenBank/DDBJ whole genome shotgun (WGS) entry which is preliminary data.</text>
</comment>
<organism evidence="2 3">
    <name type="scientific">Bacteroides ovatus (strain ATCC 8483 / DSM 1896 / JCM 5824 / BCRC 10623 / CCUG 4943 / NCTC 11153)</name>
    <dbReference type="NCBI Taxonomy" id="411476"/>
    <lineage>
        <taxon>Bacteria</taxon>
        <taxon>Pseudomonadati</taxon>
        <taxon>Bacteroidota</taxon>
        <taxon>Bacteroidia</taxon>
        <taxon>Bacteroidales</taxon>
        <taxon>Bacteroidaceae</taxon>
        <taxon>Bacteroides</taxon>
    </lineage>
</organism>
<dbReference type="PANTHER" id="PTHR22916:SF3">
    <property type="entry name" value="UDP-GLCNAC:BETAGAL BETA-1,3-N-ACETYLGLUCOSAMINYLTRANSFERASE-LIKE PROTEIN 1"/>
    <property type="match status" value="1"/>
</dbReference>
<proteinExistence type="predicted"/>
<evidence type="ECO:0000259" key="1">
    <source>
        <dbReference type="Pfam" id="PF00535"/>
    </source>
</evidence>
<dbReference type="Proteomes" id="UP000005475">
    <property type="component" value="Unassembled WGS sequence"/>
</dbReference>
<dbReference type="PANTHER" id="PTHR22916">
    <property type="entry name" value="GLYCOSYLTRANSFERASE"/>
    <property type="match status" value="1"/>
</dbReference>
<evidence type="ECO:0000313" key="2">
    <source>
        <dbReference type="EMBL" id="EDO12436.1"/>
    </source>
</evidence>
<keyword evidence="2" id="KW-0808">Transferase</keyword>
<dbReference type="EMBL" id="AAXF02000046">
    <property type="protein sequence ID" value="EDO12436.1"/>
    <property type="molecule type" value="Genomic_DNA"/>
</dbReference>
<name>A0AAN3A9Q4_BACO1</name>
<dbReference type="EC" id="2.4.-.-" evidence="2"/>
<dbReference type="Pfam" id="PF00535">
    <property type="entry name" value="Glycos_transf_2"/>
    <property type="match status" value="1"/>
</dbReference>
<accession>A0AAN3A9Q4</accession>
<evidence type="ECO:0000313" key="3">
    <source>
        <dbReference type="Proteomes" id="UP000005475"/>
    </source>
</evidence>
<dbReference type="InterPro" id="IPR001173">
    <property type="entry name" value="Glyco_trans_2-like"/>
</dbReference>
<dbReference type="GO" id="GO:0016758">
    <property type="term" value="F:hexosyltransferase activity"/>
    <property type="evidence" value="ECO:0007669"/>
    <property type="project" value="UniProtKB-ARBA"/>
</dbReference>
<protein>
    <submittedName>
        <fullName evidence="2">Glycosyltransferase, group 2 family protein</fullName>
        <ecNumber evidence="2">2.4.-.-</ecNumber>
    </submittedName>
</protein>
<sequence length="338" mass="39754">MDSLCQEKELKNDIMEKEYPLVSVIIPVYNAHNSITKTLQSVINQTYTNLEIVVVNDGSTDDSLDIIKTYAAEDPRIVVFNKQNEGLVQARKSGIDIATGKYIQYLDSDDIMHEDAITRLVAKAEETQADMVVAPFMFCYDGEFHKSTFFDFVELSGVEFLKNILLKKAYWCVWSKFHLRSLYQNEIERPDISFGEDVVLSTQLLLYLQKVVSVDYIIIDYNFTNTSMSHPATFDDKKYGDFVNYTIWIENYIDKKGLREEMKEALAHFHLENAFRRIYWKRFADIRKEMKRLVNEMESYPCLINNLSKRERKIVNAYRVSGFWGDLKLRYYNMRHKL</sequence>
<dbReference type="CDD" id="cd00761">
    <property type="entry name" value="Glyco_tranf_GTA_type"/>
    <property type="match status" value="1"/>
</dbReference>
<dbReference type="SUPFAM" id="SSF53448">
    <property type="entry name" value="Nucleotide-diphospho-sugar transferases"/>
    <property type="match status" value="1"/>
</dbReference>
<reference evidence="2 3" key="1">
    <citation type="submission" date="2007-03" db="EMBL/GenBank/DDBJ databases">
        <authorList>
            <person name="Fulton L."/>
            <person name="Clifton S."/>
            <person name="Fulton B."/>
            <person name="Xu J."/>
            <person name="Minx P."/>
            <person name="Pepin K.H."/>
            <person name="Johnson M."/>
            <person name="Thiruvilangam P."/>
            <person name="Bhonagiri V."/>
            <person name="Nash W.E."/>
            <person name="Mardis E.R."/>
            <person name="Wilson R.K."/>
        </authorList>
    </citation>
    <scope>NUCLEOTIDE SEQUENCE [LARGE SCALE GENOMIC DNA]</scope>
    <source>
        <strain evidence="3">ATCC 8483 / DSM 1896 / JCM 5824 / BCRC 10623 / CCUG 4943 / NCTC 11153</strain>
    </source>
</reference>
<dbReference type="Gene3D" id="3.90.550.10">
    <property type="entry name" value="Spore Coat Polysaccharide Biosynthesis Protein SpsA, Chain A"/>
    <property type="match status" value="1"/>
</dbReference>
<reference evidence="3" key="2">
    <citation type="submission" date="2007-04" db="EMBL/GenBank/DDBJ databases">
        <title>Draft genome sequence of Bacteroides ovatus (ATCC 8483).</title>
        <authorList>
            <person name="Sudarsanam P."/>
            <person name="Ley R."/>
            <person name="Guruge J."/>
            <person name="Turnbaugh P.J."/>
            <person name="Mahowald M."/>
            <person name="Liep D."/>
            <person name="Gordon J."/>
        </authorList>
    </citation>
    <scope>NUCLEOTIDE SEQUENCE [LARGE SCALE GENOMIC DNA]</scope>
    <source>
        <strain evidence="3">ATCC 8483 / DSM 1896 / JCM 5824 / BCRC 10623 / CCUG 4943 / NCTC 11153</strain>
    </source>
</reference>
<gene>
    <name evidence="2" type="ORF">BACOVA_01935</name>
</gene>
<feature type="domain" description="Glycosyltransferase 2-like" evidence="1">
    <location>
        <begin position="23"/>
        <end position="148"/>
    </location>
</feature>
<dbReference type="InterPro" id="IPR029044">
    <property type="entry name" value="Nucleotide-diphossugar_trans"/>
</dbReference>
<dbReference type="AlphaFoldDB" id="A0AAN3A9Q4"/>